<keyword evidence="4 10" id="KW-0812">Transmembrane</keyword>
<name>A0AA35Z5D9_LACSI</name>
<dbReference type="InterPro" id="IPR046956">
    <property type="entry name" value="RLP23-like"/>
</dbReference>
<evidence type="ECO:0000256" key="10">
    <source>
        <dbReference type="SAM" id="Phobius"/>
    </source>
</evidence>
<dbReference type="InterPro" id="IPR032675">
    <property type="entry name" value="LRR_dom_sf"/>
</dbReference>
<keyword evidence="7 10" id="KW-1133">Transmembrane helix</keyword>
<evidence type="ECO:0000256" key="9">
    <source>
        <dbReference type="ARBA" id="ARBA00023180"/>
    </source>
</evidence>
<comment type="similarity">
    <text evidence="2">Belongs to the RLP family.</text>
</comment>
<dbReference type="PRINTS" id="PR00019">
    <property type="entry name" value="LEURICHRPT"/>
</dbReference>
<evidence type="ECO:0000256" key="2">
    <source>
        <dbReference type="ARBA" id="ARBA00009592"/>
    </source>
</evidence>
<keyword evidence="5" id="KW-0732">Signal</keyword>
<evidence type="ECO:0000256" key="4">
    <source>
        <dbReference type="ARBA" id="ARBA00022692"/>
    </source>
</evidence>
<keyword evidence="12" id="KW-1185">Reference proteome</keyword>
<dbReference type="GO" id="GO:0016020">
    <property type="term" value="C:membrane"/>
    <property type="evidence" value="ECO:0007669"/>
    <property type="project" value="UniProtKB-SubCell"/>
</dbReference>
<evidence type="ECO:0000256" key="7">
    <source>
        <dbReference type="ARBA" id="ARBA00022989"/>
    </source>
</evidence>
<sequence>MRSCNVGPHFPKWIWTLKNLTRLVFSNDSISDTIPHEFWDMWPSQLQYLNIAFNNISGKIPDLSSNFASGSVIDFSHNNFYGQIPKVFSALPSLDLSRNNFSGGISFIYQIVDGFLTFIDLSHNSLSGQLPDCLWHFKQLKFLNLGQNNLFGRLPTSIEYLINLSILYLYKNNFSGELPLSLKNCTSLKSLNLGANKFSDNVPVWIGEILSGLYGLILRSNNFFGTIPLQLCQLVNLQILDLSVNNLHGTIPSCLSNLTTMAQQGSLQDVQFNTTVRSGDTHIHDTYVDHAMIRWHGDEREFFRILKFLKSIDLSSNNLTGQIPNEITNLYGLIALNLSMNALFGEIPGTIGEMKNLLTLDLSRNNVSGRMPSSMSQMSLLNYLDVSFNNLSGRIPSSTQLQSFQPLRYDGNAVLCGPPLTKKCLGAQDFKVPPVAGESEGDMEGVDEVWGWFYISVGTGFATGFYITCGVLLVNHRGRQAFFQCYDNFKDWVYVKVVVLISNLPKARQT</sequence>
<dbReference type="Gene3D" id="3.80.10.10">
    <property type="entry name" value="Ribonuclease Inhibitor"/>
    <property type="match status" value="2"/>
</dbReference>
<dbReference type="Proteomes" id="UP001177003">
    <property type="component" value="Chromosome 5"/>
</dbReference>
<evidence type="ECO:0000256" key="8">
    <source>
        <dbReference type="ARBA" id="ARBA00023136"/>
    </source>
</evidence>
<keyword evidence="6" id="KW-0677">Repeat</keyword>
<evidence type="ECO:0000313" key="11">
    <source>
        <dbReference type="EMBL" id="CAI9285994.1"/>
    </source>
</evidence>
<feature type="transmembrane region" description="Helical" evidence="10">
    <location>
        <begin position="449"/>
        <end position="474"/>
    </location>
</feature>
<keyword evidence="3" id="KW-0433">Leucine-rich repeat</keyword>
<gene>
    <name evidence="11" type="ORF">LSALG_LOCUS25436</name>
</gene>
<dbReference type="AlphaFoldDB" id="A0AA35Z5D9"/>
<dbReference type="InterPro" id="IPR001611">
    <property type="entry name" value="Leu-rich_rpt"/>
</dbReference>
<accession>A0AA35Z5D9</accession>
<dbReference type="FunFam" id="3.80.10.10:FF:000111">
    <property type="entry name" value="LRR receptor-like serine/threonine-protein kinase ERECTA"/>
    <property type="match status" value="1"/>
</dbReference>
<comment type="subcellular location">
    <subcellularLocation>
        <location evidence="1">Membrane</location>
        <topology evidence="1">Single-pass type I membrane protein</topology>
    </subcellularLocation>
</comment>
<dbReference type="FunFam" id="3.80.10.10:FF:000383">
    <property type="entry name" value="Leucine-rich repeat receptor protein kinase EMS1"/>
    <property type="match status" value="1"/>
</dbReference>
<evidence type="ECO:0008006" key="13">
    <source>
        <dbReference type="Google" id="ProtNLM"/>
    </source>
</evidence>
<keyword evidence="9" id="KW-0325">Glycoprotein</keyword>
<proteinExistence type="inferred from homology"/>
<protein>
    <recommendedName>
        <fullName evidence="13">Leucine-rich repeat-containing N-terminal plant-type domain-containing protein</fullName>
    </recommendedName>
</protein>
<dbReference type="PANTHER" id="PTHR48063">
    <property type="entry name" value="LRR RECEPTOR-LIKE KINASE"/>
    <property type="match status" value="1"/>
</dbReference>
<dbReference type="Pfam" id="PF00560">
    <property type="entry name" value="LRR_1"/>
    <property type="match status" value="8"/>
</dbReference>
<organism evidence="11 12">
    <name type="scientific">Lactuca saligna</name>
    <name type="common">Willowleaf lettuce</name>
    <dbReference type="NCBI Taxonomy" id="75948"/>
    <lineage>
        <taxon>Eukaryota</taxon>
        <taxon>Viridiplantae</taxon>
        <taxon>Streptophyta</taxon>
        <taxon>Embryophyta</taxon>
        <taxon>Tracheophyta</taxon>
        <taxon>Spermatophyta</taxon>
        <taxon>Magnoliopsida</taxon>
        <taxon>eudicotyledons</taxon>
        <taxon>Gunneridae</taxon>
        <taxon>Pentapetalae</taxon>
        <taxon>asterids</taxon>
        <taxon>campanulids</taxon>
        <taxon>Asterales</taxon>
        <taxon>Asteraceae</taxon>
        <taxon>Cichorioideae</taxon>
        <taxon>Cichorieae</taxon>
        <taxon>Lactucinae</taxon>
        <taxon>Lactuca</taxon>
    </lineage>
</organism>
<evidence type="ECO:0000256" key="3">
    <source>
        <dbReference type="ARBA" id="ARBA00022614"/>
    </source>
</evidence>
<dbReference type="EMBL" id="OX465081">
    <property type="protein sequence ID" value="CAI9285994.1"/>
    <property type="molecule type" value="Genomic_DNA"/>
</dbReference>
<evidence type="ECO:0000313" key="12">
    <source>
        <dbReference type="Proteomes" id="UP001177003"/>
    </source>
</evidence>
<reference evidence="11" key="1">
    <citation type="submission" date="2023-04" db="EMBL/GenBank/DDBJ databases">
        <authorList>
            <person name="Vijverberg K."/>
            <person name="Xiong W."/>
            <person name="Schranz E."/>
        </authorList>
    </citation>
    <scope>NUCLEOTIDE SEQUENCE</scope>
</reference>
<dbReference type="PANTHER" id="PTHR48063:SF103">
    <property type="entry name" value="LEUCINE-RICH RECEPTOR-LIKE KINASE FAMILY PROTEIN"/>
    <property type="match status" value="1"/>
</dbReference>
<dbReference type="SUPFAM" id="SSF52058">
    <property type="entry name" value="L domain-like"/>
    <property type="match status" value="2"/>
</dbReference>
<keyword evidence="8 10" id="KW-0472">Membrane</keyword>
<evidence type="ECO:0000256" key="6">
    <source>
        <dbReference type="ARBA" id="ARBA00022737"/>
    </source>
</evidence>
<evidence type="ECO:0000256" key="5">
    <source>
        <dbReference type="ARBA" id="ARBA00022729"/>
    </source>
</evidence>
<evidence type="ECO:0000256" key="1">
    <source>
        <dbReference type="ARBA" id="ARBA00004479"/>
    </source>
</evidence>